<keyword evidence="8 12" id="KW-0067">ATP-binding</keyword>
<keyword evidence="13" id="KW-1185">Reference proteome</keyword>
<keyword evidence="3" id="KW-0813">Transport</keyword>
<evidence type="ECO:0000313" key="13">
    <source>
        <dbReference type="Proteomes" id="UP000184245"/>
    </source>
</evidence>
<dbReference type="Proteomes" id="UP000184245">
    <property type="component" value="Unassembled WGS sequence"/>
</dbReference>
<protein>
    <submittedName>
        <fullName evidence="12">Monosaccharide ABC transporter ATP-binding protein, CUT2 family (TC 3.A.1.2.-)</fullName>
    </submittedName>
</protein>
<dbReference type="CDD" id="cd03215">
    <property type="entry name" value="ABC_Carb_Monos_II"/>
    <property type="match status" value="1"/>
</dbReference>
<dbReference type="PROSITE" id="PS50893">
    <property type="entry name" value="ABC_TRANSPORTER_2"/>
    <property type="match status" value="2"/>
</dbReference>
<keyword evidence="6" id="KW-0677">Repeat</keyword>
<dbReference type="InterPro" id="IPR003593">
    <property type="entry name" value="AAA+_ATPase"/>
</dbReference>
<dbReference type="Pfam" id="PF00005">
    <property type="entry name" value="ABC_tran"/>
    <property type="match status" value="2"/>
</dbReference>
<evidence type="ECO:0000256" key="10">
    <source>
        <dbReference type="ARBA" id="ARBA00023136"/>
    </source>
</evidence>
<name>A0A1M5AC62_9CLOT</name>
<sequence>MGEYLLELRNITKRFPGVLALDKVELKVSPGEVHVIMGENGAGKSTLMKIVDGIYHPDEGEMRLYGAKTVIQSPMDAMRNGIAMIHQELNTVLDMTVSENIFLGREIGRGILYDKKAMKREAQNALQQLGLELDPNLKMRELSVAKRQMVEIAKAVSMKAKVIIMDEPTSAISDKEVDALFRVIGEFRSRGIGIVYISHKMDEIFRIADRITVMRDGKTVGTYEASHLTANELIAKMVGRSIEDVYPPKIPHELGEEILRVKALSSGSLFNGVDFSLRRGEILGIAGLMGAGRSELVETIFGLRRADSGEIYIGSSRLSIKSPRYAIRAGLAFVTEDRAQSGLNLKTTVKKDMSILTLKQFCRWGQVINSRKENEGVDQRIRQLNIKTPSRNQGIRNLSGGNQQKVIIARWLMSNPQILIMDEPTRGIDVGAKYEIYSIMRELAAGGKAILMISSELPEILGICDRTLVMHEGRITGVLKKNEMTQEAIMKYATGLGENIEDAK</sequence>
<evidence type="ECO:0000256" key="5">
    <source>
        <dbReference type="ARBA" id="ARBA00022597"/>
    </source>
</evidence>
<evidence type="ECO:0000256" key="3">
    <source>
        <dbReference type="ARBA" id="ARBA00022448"/>
    </source>
</evidence>
<keyword evidence="4" id="KW-1003">Cell membrane</keyword>
<keyword evidence="9" id="KW-1278">Translocase</keyword>
<feature type="domain" description="ABC transporter" evidence="11">
    <location>
        <begin position="253"/>
        <end position="497"/>
    </location>
</feature>
<dbReference type="GO" id="GO:0015749">
    <property type="term" value="P:monosaccharide transmembrane transport"/>
    <property type="evidence" value="ECO:0007669"/>
    <property type="project" value="UniProtKB-ARBA"/>
</dbReference>
<dbReference type="FunFam" id="3.40.50.300:FF:000127">
    <property type="entry name" value="Ribose import ATP-binding protein RbsA"/>
    <property type="match status" value="1"/>
</dbReference>
<dbReference type="RefSeq" id="WP_072853394.1">
    <property type="nucleotide sequence ID" value="NZ_FQVI01000019.1"/>
</dbReference>
<evidence type="ECO:0000256" key="7">
    <source>
        <dbReference type="ARBA" id="ARBA00022741"/>
    </source>
</evidence>
<dbReference type="SMART" id="SM00382">
    <property type="entry name" value="AAA"/>
    <property type="match status" value="2"/>
</dbReference>
<dbReference type="PANTHER" id="PTHR43790:SF9">
    <property type="entry name" value="GALACTOFURANOSE TRANSPORTER ATP-BINDING PROTEIN YTFR"/>
    <property type="match status" value="1"/>
</dbReference>
<evidence type="ECO:0000256" key="9">
    <source>
        <dbReference type="ARBA" id="ARBA00022967"/>
    </source>
</evidence>
<evidence type="ECO:0000256" key="6">
    <source>
        <dbReference type="ARBA" id="ARBA00022737"/>
    </source>
</evidence>
<dbReference type="OrthoDB" id="9771863at2"/>
<comment type="subcellular location">
    <subcellularLocation>
        <location evidence="2">Cell inner membrane</location>
    </subcellularLocation>
    <subcellularLocation>
        <location evidence="1">Cell membrane</location>
        <topology evidence="1">Peripheral membrane protein</topology>
    </subcellularLocation>
</comment>
<evidence type="ECO:0000256" key="1">
    <source>
        <dbReference type="ARBA" id="ARBA00004202"/>
    </source>
</evidence>
<dbReference type="InterPro" id="IPR050107">
    <property type="entry name" value="ABC_carbohydrate_import_ATPase"/>
</dbReference>
<organism evidence="12 13">
    <name type="scientific">Lactonifactor longoviformis DSM 17459</name>
    <dbReference type="NCBI Taxonomy" id="1122155"/>
    <lineage>
        <taxon>Bacteria</taxon>
        <taxon>Bacillati</taxon>
        <taxon>Bacillota</taxon>
        <taxon>Clostridia</taxon>
        <taxon>Eubacteriales</taxon>
        <taxon>Clostridiaceae</taxon>
        <taxon>Lactonifactor</taxon>
    </lineage>
</organism>
<dbReference type="GO" id="GO:0016887">
    <property type="term" value="F:ATP hydrolysis activity"/>
    <property type="evidence" value="ECO:0007669"/>
    <property type="project" value="InterPro"/>
</dbReference>
<evidence type="ECO:0000256" key="4">
    <source>
        <dbReference type="ARBA" id="ARBA00022475"/>
    </source>
</evidence>
<dbReference type="InterPro" id="IPR017871">
    <property type="entry name" value="ABC_transporter-like_CS"/>
</dbReference>
<dbReference type="SUPFAM" id="SSF52540">
    <property type="entry name" value="P-loop containing nucleoside triphosphate hydrolases"/>
    <property type="match status" value="2"/>
</dbReference>
<keyword evidence="7" id="KW-0547">Nucleotide-binding</keyword>
<dbReference type="PROSITE" id="PS00211">
    <property type="entry name" value="ABC_TRANSPORTER_1"/>
    <property type="match status" value="1"/>
</dbReference>
<evidence type="ECO:0000259" key="11">
    <source>
        <dbReference type="PROSITE" id="PS50893"/>
    </source>
</evidence>
<dbReference type="Gene3D" id="3.40.50.300">
    <property type="entry name" value="P-loop containing nucleotide triphosphate hydrolases"/>
    <property type="match status" value="2"/>
</dbReference>
<dbReference type="STRING" id="1122155.SAMN02745158_03124"/>
<dbReference type="GO" id="GO:0005886">
    <property type="term" value="C:plasma membrane"/>
    <property type="evidence" value="ECO:0007669"/>
    <property type="project" value="UniProtKB-SubCell"/>
</dbReference>
<evidence type="ECO:0000313" key="12">
    <source>
        <dbReference type="EMBL" id="SHF27626.1"/>
    </source>
</evidence>
<evidence type="ECO:0000256" key="2">
    <source>
        <dbReference type="ARBA" id="ARBA00004533"/>
    </source>
</evidence>
<dbReference type="InterPro" id="IPR027417">
    <property type="entry name" value="P-loop_NTPase"/>
</dbReference>
<proteinExistence type="predicted"/>
<dbReference type="InterPro" id="IPR003439">
    <property type="entry name" value="ABC_transporter-like_ATP-bd"/>
</dbReference>
<dbReference type="CDD" id="cd03216">
    <property type="entry name" value="ABC_Carb_Monos_I"/>
    <property type="match status" value="1"/>
</dbReference>
<dbReference type="AlphaFoldDB" id="A0A1M5AC62"/>
<evidence type="ECO:0000256" key="8">
    <source>
        <dbReference type="ARBA" id="ARBA00022840"/>
    </source>
</evidence>
<dbReference type="FunFam" id="3.40.50.300:FF:000126">
    <property type="entry name" value="Galactose/methyl galactoside import ATP-binding protein MglA"/>
    <property type="match status" value="1"/>
</dbReference>
<reference evidence="12 13" key="1">
    <citation type="submission" date="2016-11" db="EMBL/GenBank/DDBJ databases">
        <authorList>
            <person name="Jaros S."/>
            <person name="Januszkiewicz K."/>
            <person name="Wedrychowicz H."/>
        </authorList>
    </citation>
    <scope>NUCLEOTIDE SEQUENCE [LARGE SCALE GENOMIC DNA]</scope>
    <source>
        <strain evidence="12 13">DSM 17459</strain>
    </source>
</reference>
<dbReference type="GO" id="GO:0005524">
    <property type="term" value="F:ATP binding"/>
    <property type="evidence" value="ECO:0007669"/>
    <property type="project" value="UniProtKB-KW"/>
</dbReference>
<keyword evidence="10" id="KW-0472">Membrane</keyword>
<feature type="domain" description="ABC transporter" evidence="11">
    <location>
        <begin position="6"/>
        <end position="241"/>
    </location>
</feature>
<accession>A0A1M5AC62</accession>
<dbReference type="PANTHER" id="PTHR43790">
    <property type="entry name" value="CARBOHYDRATE TRANSPORT ATP-BINDING PROTEIN MG119-RELATED"/>
    <property type="match status" value="1"/>
</dbReference>
<dbReference type="EMBL" id="FQVI01000019">
    <property type="protein sequence ID" value="SHF27626.1"/>
    <property type="molecule type" value="Genomic_DNA"/>
</dbReference>
<gene>
    <name evidence="12" type="ORF">SAMN02745158_03124</name>
</gene>
<keyword evidence="5" id="KW-0762">Sugar transport</keyword>